<feature type="domain" description="C2H2-type" evidence="12">
    <location>
        <begin position="493"/>
        <end position="514"/>
    </location>
</feature>
<keyword evidence="2" id="KW-1017">Isopeptide bond</keyword>
<feature type="compositionally biased region" description="Pro residues" evidence="11">
    <location>
        <begin position="536"/>
        <end position="550"/>
    </location>
</feature>
<keyword evidence="3" id="KW-0479">Metal-binding</keyword>
<evidence type="ECO:0000256" key="6">
    <source>
        <dbReference type="ARBA" id="ARBA00022833"/>
    </source>
</evidence>
<keyword evidence="7" id="KW-0832">Ubl conjugation</keyword>
<dbReference type="PROSITE" id="PS00028">
    <property type="entry name" value="ZINC_FINGER_C2H2_1"/>
    <property type="match status" value="1"/>
</dbReference>
<evidence type="ECO:0000256" key="8">
    <source>
        <dbReference type="ARBA" id="ARBA00023015"/>
    </source>
</evidence>
<dbReference type="InterPro" id="IPR013087">
    <property type="entry name" value="Znf_C2H2_type"/>
</dbReference>
<evidence type="ECO:0000313" key="14">
    <source>
        <dbReference type="Proteomes" id="UP000518266"/>
    </source>
</evidence>
<comment type="caution">
    <text evidence="13">The sequence shown here is derived from an EMBL/GenBank/DDBJ whole genome shotgun (WGS) entry which is preliminary data.</text>
</comment>
<dbReference type="GO" id="GO:0000978">
    <property type="term" value="F:RNA polymerase II cis-regulatory region sequence-specific DNA binding"/>
    <property type="evidence" value="ECO:0007669"/>
    <property type="project" value="TreeGrafter"/>
</dbReference>
<comment type="subcellular location">
    <subcellularLocation>
        <location evidence="1">Nucleus</location>
    </subcellularLocation>
</comment>
<evidence type="ECO:0000256" key="2">
    <source>
        <dbReference type="ARBA" id="ARBA00022499"/>
    </source>
</evidence>
<dbReference type="GO" id="GO:0005634">
    <property type="term" value="C:nucleus"/>
    <property type="evidence" value="ECO:0007669"/>
    <property type="project" value="UniProtKB-SubCell"/>
</dbReference>
<feature type="compositionally biased region" description="Basic and acidic residues" evidence="11">
    <location>
        <begin position="9"/>
        <end position="22"/>
    </location>
</feature>
<keyword evidence="9" id="KW-0804">Transcription</keyword>
<dbReference type="PANTHER" id="PTHR45993">
    <property type="entry name" value="B-CELL LYMPHOMA/LEUKEMIA 11"/>
    <property type="match status" value="1"/>
</dbReference>
<keyword evidence="4" id="KW-0677">Repeat</keyword>
<keyword evidence="5" id="KW-0863">Zinc-finger</keyword>
<feature type="region of interest" description="Disordered" evidence="11">
    <location>
        <begin position="1"/>
        <end position="29"/>
    </location>
</feature>
<evidence type="ECO:0000256" key="7">
    <source>
        <dbReference type="ARBA" id="ARBA00022843"/>
    </source>
</evidence>
<dbReference type="InterPro" id="IPR051497">
    <property type="entry name" value="Dev/Hematopoietic_TF"/>
</dbReference>
<feature type="compositionally biased region" description="Low complexity" evidence="11">
    <location>
        <begin position="551"/>
        <end position="561"/>
    </location>
</feature>
<evidence type="ECO:0000256" key="11">
    <source>
        <dbReference type="SAM" id="MobiDB-lite"/>
    </source>
</evidence>
<keyword evidence="8" id="KW-0805">Transcription regulation</keyword>
<reference evidence="13 14" key="1">
    <citation type="submission" date="2020-03" db="EMBL/GenBank/DDBJ databases">
        <title>Dissostichus mawsoni Genome sequencing and assembly.</title>
        <authorList>
            <person name="Park H."/>
        </authorList>
    </citation>
    <scope>NUCLEOTIDE SEQUENCE [LARGE SCALE GENOMIC DNA]</scope>
    <source>
        <strain evidence="13">DM0001</strain>
        <tissue evidence="13">Muscle</tissue>
    </source>
</reference>
<keyword evidence="10" id="KW-0539">Nucleus</keyword>
<evidence type="ECO:0000256" key="3">
    <source>
        <dbReference type="ARBA" id="ARBA00022723"/>
    </source>
</evidence>
<evidence type="ECO:0000313" key="13">
    <source>
        <dbReference type="EMBL" id="KAF3844320.1"/>
    </source>
</evidence>
<dbReference type="AlphaFoldDB" id="A0A7J5Y4L2"/>
<dbReference type="GO" id="GO:0008270">
    <property type="term" value="F:zinc ion binding"/>
    <property type="evidence" value="ECO:0007669"/>
    <property type="project" value="UniProtKB-KW"/>
</dbReference>
<evidence type="ECO:0000256" key="9">
    <source>
        <dbReference type="ARBA" id="ARBA00023163"/>
    </source>
</evidence>
<evidence type="ECO:0000256" key="1">
    <source>
        <dbReference type="ARBA" id="ARBA00004123"/>
    </source>
</evidence>
<dbReference type="Proteomes" id="UP000518266">
    <property type="component" value="Unassembled WGS sequence"/>
</dbReference>
<accession>A0A7J5Y4L2</accession>
<feature type="region of interest" description="Disordered" evidence="11">
    <location>
        <begin position="536"/>
        <end position="561"/>
    </location>
</feature>
<evidence type="ECO:0000259" key="12">
    <source>
        <dbReference type="PROSITE" id="PS00028"/>
    </source>
</evidence>
<keyword evidence="14" id="KW-1185">Reference proteome</keyword>
<feature type="region of interest" description="Disordered" evidence="11">
    <location>
        <begin position="68"/>
        <end position="94"/>
    </location>
</feature>
<dbReference type="OrthoDB" id="10046198at2759"/>
<dbReference type="GO" id="GO:0045944">
    <property type="term" value="P:positive regulation of transcription by RNA polymerase II"/>
    <property type="evidence" value="ECO:0007669"/>
    <property type="project" value="TreeGrafter"/>
</dbReference>
<dbReference type="InterPro" id="IPR057448">
    <property type="entry name" value="BCL-11A_Znf_CCHC"/>
</dbReference>
<dbReference type="EMBL" id="JAAKFY010000015">
    <property type="protein sequence ID" value="KAF3844320.1"/>
    <property type="molecule type" value="Genomic_DNA"/>
</dbReference>
<dbReference type="PANTHER" id="PTHR45993:SF4">
    <property type="entry name" value="B-CELL LYMPHOMA_LEUKEMIA 11B"/>
    <property type="match status" value="1"/>
</dbReference>
<gene>
    <name evidence="13" type="ORF">F7725_007483</name>
</gene>
<evidence type="ECO:0000256" key="10">
    <source>
        <dbReference type="ARBA" id="ARBA00023242"/>
    </source>
</evidence>
<dbReference type="Pfam" id="PF25491">
    <property type="entry name" value="CCHC_BCL-11A"/>
    <property type="match status" value="1"/>
</dbReference>
<sequence>MRNKGTKMSAREDGVNKDEERNGGGAGPPLPLNTLLKYLGYWALLHIVPKAIKDRKKDREREAAALEALQETSEKSKNKAGRMRDEEAFSRSDNTWPKNKLGACIDARWGGIKRTLRLPPPPPIYYASHEVEDRDEATKLRHRHADEGNEKECFWNVIAANPVGKPERSTEPHRAAHCRTLPGDAGLCSEHKDKRGSSLSSEQHWALTPLTLIGVNSPAGQERTVSRREARHHFGTELRPPAQRSAPAGHSRAGSAAHWRDIHRTGVSPRATPGTEPRSALGSQQQEETPPFQRRSPGDATVNARAMSRRKQGNPQHLSQREITPEVELPDGGLLSDSLSFHPLHPLRLPSHPLGLLPHPLDPSLAPALPPGLHADHDLLTCGQCQVTFPLGDILLFIEHKKKQCQTPLLLNGCYEKMSDRGGGGGSPSLQSLHQHAQRGGLRKVLQPVEVGIQVTPEEEEVGRGERRERTPIKGIFPKQEHTPTGMSLPAICTTCKQPFPSAWFLLQHAQNSHGIRIYLESNPSNTALTPRLAMPPPMATTPSRSPPSPTFSGTTTPFTY</sequence>
<evidence type="ECO:0000256" key="5">
    <source>
        <dbReference type="ARBA" id="ARBA00022771"/>
    </source>
</evidence>
<protein>
    <recommendedName>
        <fullName evidence="12">C2H2-type domain-containing protein</fullName>
    </recommendedName>
</protein>
<keyword evidence="6" id="KW-0862">Zinc</keyword>
<feature type="compositionally biased region" description="Basic and acidic residues" evidence="11">
    <location>
        <begin position="72"/>
        <end position="90"/>
    </location>
</feature>
<evidence type="ECO:0000256" key="4">
    <source>
        <dbReference type="ARBA" id="ARBA00022737"/>
    </source>
</evidence>
<name>A0A7J5Y4L2_DISMA</name>
<proteinExistence type="predicted"/>
<organism evidence="13 14">
    <name type="scientific">Dissostichus mawsoni</name>
    <name type="common">Antarctic cod</name>
    <dbReference type="NCBI Taxonomy" id="36200"/>
    <lineage>
        <taxon>Eukaryota</taxon>
        <taxon>Metazoa</taxon>
        <taxon>Chordata</taxon>
        <taxon>Craniata</taxon>
        <taxon>Vertebrata</taxon>
        <taxon>Euteleostomi</taxon>
        <taxon>Actinopterygii</taxon>
        <taxon>Neopterygii</taxon>
        <taxon>Teleostei</taxon>
        <taxon>Neoteleostei</taxon>
        <taxon>Acanthomorphata</taxon>
        <taxon>Eupercaria</taxon>
        <taxon>Perciformes</taxon>
        <taxon>Notothenioidei</taxon>
        <taxon>Nototheniidae</taxon>
        <taxon>Dissostichus</taxon>
    </lineage>
</organism>
<dbReference type="GO" id="GO:0003700">
    <property type="term" value="F:DNA-binding transcription factor activity"/>
    <property type="evidence" value="ECO:0007669"/>
    <property type="project" value="TreeGrafter"/>
</dbReference>
<feature type="compositionally biased region" description="Basic and acidic residues" evidence="11">
    <location>
        <begin position="224"/>
        <end position="236"/>
    </location>
</feature>
<feature type="region of interest" description="Disordered" evidence="11">
    <location>
        <begin position="216"/>
        <end position="323"/>
    </location>
</feature>